<feature type="binding site" evidence="6">
    <location>
        <position position="84"/>
    </location>
    <ligand>
        <name>S-adenosyl-L-methionine</name>
        <dbReference type="ChEBI" id="CHEBI:59789"/>
    </ligand>
</feature>
<dbReference type="PANTHER" id="PTHR24422:SF19">
    <property type="entry name" value="CHEMOTAXIS PROTEIN METHYLTRANSFERASE"/>
    <property type="match status" value="1"/>
</dbReference>
<dbReference type="SUPFAM" id="SSF47757">
    <property type="entry name" value="Chemotaxis receptor methyltransferase CheR, N-terminal domain"/>
    <property type="match status" value="1"/>
</dbReference>
<dbReference type="AlphaFoldDB" id="A0A512DKP4"/>
<comment type="caution">
    <text evidence="8">The sequence shown here is derived from an EMBL/GenBank/DDBJ whole genome shotgun (WGS) entry which is preliminary data.</text>
</comment>
<dbReference type="InterPro" id="IPR036804">
    <property type="entry name" value="CheR_N_sf"/>
</dbReference>
<proteinExistence type="predicted"/>
<feature type="binding site" evidence="6">
    <location>
        <position position="129"/>
    </location>
    <ligand>
        <name>S-adenosyl-L-methionine</name>
        <dbReference type="ChEBI" id="CHEBI:59789"/>
    </ligand>
</feature>
<evidence type="ECO:0000256" key="4">
    <source>
        <dbReference type="ARBA" id="ARBA00022691"/>
    </source>
</evidence>
<feature type="binding site" evidence="6">
    <location>
        <begin position="213"/>
        <end position="214"/>
    </location>
    <ligand>
        <name>S-adenosyl-L-methionine</name>
        <dbReference type="ChEBI" id="CHEBI:59789"/>
    </ligand>
</feature>
<dbReference type="InterPro" id="IPR029063">
    <property type="entry name" value="SAM-dependent_MTases_sf"/>
</dbReference>
<dbReference type="PANTHER" id="PTHR24422">
    <property type="entry name" value="CHEMOTAXIS PROTEIN METHYLTRANSFERASE"/>
    <property type="match status" value="1"/>
</dbReference>
<dbReference type="Gene3D" id="1.10.155.10">
    <property type="entry name" value="Chemotaxis receptor methyltransferase CheR, N-terminal domain"/>
    <property type="match status" value="1"/>
</dbReference>
<dbReference type="Pfam" id="PF03705">
    <property type="entry name" value="CheR_N"/>
    <property type="match status" value="1"/>
</dbReference>
<evidence type="ECO:0000256" key="2">
    <source>
        <dbReference type="ARBA" id="ARBA00022603"/>
    </source>
</evidence>
<dbReference type="InterPro" id="IPR022641">
    <property type="entry name" value="CheR_N"/>
</dbReference>
<dbReference type="PROSITE" id="PS50123">
    <property type="entry name" value="CHER"/>
    <property type="match status" value="1"/>
</dbReference>
<protein>
    <recommendedName>
        <fullName evidence="5">Chemotaxis protein methyltransferase</fullName>
        <ecNumber evidence="5">2.1.1.80</ecNumber>
    </recommendedName>
</protein>
<dbReference type="InterPro" id="IPR026024">
    <property type="entry name" value="Chemotaxis_MeTrfase_CheR"/>
</dbReference>
<dbReference type="InterPro" id="IPR022642">
    <property type="entry name" value="CheR_C"/>
</dbReference>
<accession>A0A512DKP4</accession>
<dbReference type="CDD" id="cd02440">
    <property type="entry name" value="AdoMet_MTases"/>
    <property type="match status" value="1"/>
</dbReference>
<feature type="binding site" evidence="6">
    <location>
        <position position="88"/>
    </location>
    <ligand>
        <name>S-adenosyl-L-methionine</name>
        <dbReference type="ChEBI" id="CHEBI:59789"/>
    </ligand>
</feature>
<comment type="function">
    <text evidence="5">Methylation of the membrane-bound methyl-accepting chemotaxis proteins (MCP) to form gamma-glutamyl methyl ester residues in MCP.</text>
</comment>
<dbReference type="GO" id="GO:0008983">
    <property type="term" value="F:protein-glutamate O-methyltransferase activity"/>
    <property type="evidence" value="ECO:0007669"/>
    <property type="project" value="UniProtKB-EC"/>
</dbReference>
<name>A0A512DKP4_9PROT</name>
<reference evidence="8 9" key="1">
    <citation type="submission" date="2019-07" db="EMBL/GenBank/DDBJ databases">
        <title>Whole genome shotgun sequence of Skermanella aerolata NBRC 106429.</title>
        <authorList>
            <person name="Hosoyama A."/>
            <person name="Uohara A."/>
            <person name="Ohji S."/>
            <person name="Ichikawa N."/>
        </authorList>
    </citation>
    <scope>NUCLEOTIDE SEQUENCE [LARGE SCALE GENOMIC DNA]</scope>
    <source>
        <strain evidence="8 9">NBRC 106429</strain>
    </source>
</reference>
<keyword evidence="3 5" id="KW-0808">Transferase</keyword>
<dbReference type="EC" id="2.1.1.80" evidence="5"/>
<feature type="binding site" evidence="6">
    <location>
        <begin position="230"/>
        <end position="231"/>
    </location>
    <ligand>
        <name>S-adenosyl-L-methionine</name>
        <dbReference type="ChEBI" id="CHEBI:59789"/>
    </ligand>
</feature>
<feature type="domain" description="CheR-type methyltransferase" evidence="7">
    <location>
        <begin position="5"/>
        <end position="285"/>
    </location>
</feature>
<keyword evidence="2 5" id="KW-0489">Methyltransferase</keyword>
<dbReference type="SUPFAM" id="SSF53335">
    <property type="entry name" value="S-adenosyl-L-methionine-dependent methyltransferases"/>
    <property type="match status" value="1"/>
</dbReference>
<dbReference type="RefSeq" id="WP_044425967.1">
    <property type="nucleotide sequence ID" value="NZ_JBNPXK010000003.1"/>
</dbReference>
<dbReference type="SMART" id="SM00138">
    <property type="entry name" value="MeTrc"/>
    <property type="match status" value="1"/>
</dbReference>
<feature type="binding site" evidence="6">
    <location>
        <position position="155"/>
    </location>
    <ligand>
        <name>S-adenosyl-L-methionine</name>
        <dbReference type="ChEBI" id="CHEBI:59789"/>
    </ligand>
</feature>
<dbReference type="Proteomes" id="UP000321523">
    <property type="component" value="Unassembled WGS sequence"/>
</dbReference>
<comment type="catalytic activity">
    <reaction evidence="1 5">
        <text>L-glutamyl-[protein] + S-adenosyl-L-methionine = [protein]-L-glutamate 5-O-methyl ester + S-adenosyl-L-homocysteine</text>
        <dbReference type="Rhea" id="RHEA:24452"/>
        <dbReference type="Rhea" id="RHEA-COMP:10208"/>
        <dbReference type="Rhea" id="RHEA-COMP:10311"/>
        <dbReference type="ChEBI" id="CHEBI:29973"/>
        <dbReference type="ChEBI" id="CHEBI:57856"/>
        <dbReference type="ChEBI" id="CHEBI:59789"/>
        <dbReference type="ChEBI" id="CHEBI:82795"/>
        <dbReference type="EC" id="2.1.1.80"/>
    </reaction>
</comment>
<organism evidence="8 9">
    <name type="scientific">Skermanella aerolata</name>
    <dbReference type="NCBI Taxonomy" id="393310"/>
    <lineage>
        <taxon>Bacteria</taxon>
        <taxon>Pseudomonadati</taxon>
        <taxon>Pseudomonadota</taxon>
        <taxon>Alphaproteobacteria</taxon>
        <taxon>Rhodospirillales</taxon>
        <taxon>Azospirillaceae</taxon>
        <taxon>Skermanella</taxon>
    </lineage>
</organism>
<evidence type="ECO:0000313" key="8">
    <source>
        <dbReference type="EMBL" id="GEO37039.1"/>
    </source>
</evidence>
<evidence type="ECO:0000256" key="3">
    <source>
        <dbReference type="ARBA" id="ARBA00022679"/>
    </source>
</evidence>
<sequence>MPRSSGEREFHFTRGHFDQIAALLQQLTGITLASHKVEMVYSRLARRLRDLNLPDFDAYCAFLSSQQGENEIGLLVNALTTNLTRFYREPHHFEHLAKVVLPHVRECQAKVTTKPRLRIWSAGCSSGEEPYTIAMTVLSTLPEINRWDARILATDIDTHMVETARRGIYAADNATAIPAAIRDRHTSVQQQGSRTMLAMSDGLRRLITFKPLNLLEDWPMRGPFDAIFCRNVLIYFDRHGRSQVIGKFHQLLAAGGHLYLGHSESLYGVSDQFEQVGPTSYQAIS</sequence>
<dbReference type="Gene3D" id="3.40.50.150">
    <property type="entry name" value="Vaccinia Virus protein VP39"/>
    <property type="match status" value="1"/>
</dbReference>
<evidence type="ECO:0000256" key="1">
    <source>
        <dbReference type="ARBA" id="ARBA00001541"/>
    </source>
</evidence>
<keyword evidence="4 5" id="KW-0949">S-adenosyl-L-methionine</keyword>
<evidence type="ECO:0000313" key="9">
    <source>
        <dbReference type="Proteomes" id="UP000321523"/>
    </source>
</evidence>
<keyword evidence="9" id="KW-1185">Reference proteome</keyword>
<evidence type="ECO:0000256" key="6">
    <source>
        <dbReference type="PIRSR" id="PIRSR000410-1"/>
    </source>
</evidence>
<evidence type="ECO:0000256" key="5">
    <source>
        <dbReference type="PIRNR" id="PIRNR000410"/>
    </source>
</evidence>
<dbReference type="InterPro" id="IPR050903">
    <property type="entry name" value="Bact_Chemotaxis_MeTrfase"/>
</dbReference>
<dbReference type="EMBL" id="BJYZ01000003">
    <property type="protein sequence ID" value="GEO37039.1"/>
    <property type="molecule type" value="Genomic_DNA"/>
</dbReference>
<dbReference type="GO" id="GO:0032259">
    <property type="term" value="P:methylation"/>
    <property type="evidence" value="ECO:0007669"/>
    <property type="project" value="UniProtKB-KW"/>
</dbReference>
<gene>
    <name evidence="8" type="ORF">SAE02_11870</name>
</gene>
<evidence type="ECO:0000259" key="7">
    <source>
        <dbReference type="PROSITE" id="PS50123"/>
    </source>
</evidence>
<dbReference type="PIRSF" id="PIRSF000410">
    <property type="entry name" value="CheR"/>
    <property type="match status" value="1"/>
</dbReference>
<feature type="binding site" evidence="6">
    <location>
        <position position="82"/>
    </location>
    <ligand>
        <name>S-adenosyl-L-methionine</name>
        <dbReference type="ChEBI" id="CHEBI:59789"/>
    </ligand>
</feature>
<dbReference type="Pfam" id="PF01739">
    <property type="entry name" value="CheR"/>
    <property type="match status" value="1"/>
</dbReference>
<dbReference type="InterPro" id="IPR000780">
    <property type="entry name" value="CheR_MeTrfase"/>
</dbReference>
<dbReference type="PRINTS" id="PR00996">
    <property type="entry name" value="CHERMTFRASE"/>
</dbReference>